<feature type="compositionally biased region" description="Polar residues" evidence="1">
    <location>
        <begin position="23"/>
        <end position="34"/>
    </location>
</feature>
<gene>
    <name evidence="2" type="ordered locus">Ngar_c00770</name>
</gene>
<evidence type="ECO:0000256" key="1">
    <source>
        <dbReference type="SAM" id="MobiDB-lite"/>
    </source>
</evidence>
<dbReference type="Gene3D" id="2.60.40.10">
    <property type="entry name" value="Immunoglobulins"/>
    <property type="match status" value="1"/>
</dbReference>
<dbReference type="HOGENOM" id="CLU_270603_0_0_2"/>
<dbReference type="BioCyc" id="CNIT1237085:G1324-77-MONOMER"/>
<dbReference type="Proteomes" id="UP000008037">
    <property type="component" value="Chromosome"/>
</dbReference>
<name>K0IGS6_NITGG</name>
<feature type="compositionally biased region" description="Low complexity" evidence="1">
    <location>
        <begin position="1033"/>
        <end position="1045"/>
    </location>
</feature>
<dbReference type="OrthoDB" id="12300at2157"/>
<evidence type="ECO:0000313" key="3">
    <source>
        <dbReference type="Proteomes" id="UP000008037"/>
    </source>
</evidence>
<dbReference type="GeneID" id="13796253"/>
<feature type="compositionally biased region" description="Polar residues" evidence="1">
    <location>
        <begin position="44"/>
        <end position="58"/>
    </location>
</feature>
<dbReference type="EMBL" id="CP002408">
    <property type="protein sequence ID" value="AFU57027.1"/>
    <property type="molecule type" value="Genomic_DNA"/>
</dbReference>
<dbReference type="AlphaFoldDB" id="K0IGS6"/>
<feature type="compositionally biased region" description="Polar residues" evidence="1">
    <location>
        <begin position="331"/>
        <end position="351"/>
    </location>
</feature>
<keyword evidence="3" id="KW-1185">Reference proteome</keyword>
<dbReference type="KEGG" id="nga:Ngar_c00770"/>
<dbReference type="PATRIC" id="fig|1237085.11.peg.79"/>
<dbReference type="InterPro" id="IPR013783">
    <property type="entry name" value="Ig-like_fold"/>
</dbReference>
<evidence type="ECO:0000313" key="2">
    <source>
        <dbReference type="EMBL" id="AFU57027.1"/>
    </source>
</evidence>
<feature type="region of interest" description="Disordered" evidence="1">
    <location>
        <begin position="324"/>
        <end position="351"/>
    </location>
</feature>
<dbReference type="RefSeq" id="WP_015017600.1">
    <property type="nucleotide sequence ID" value="NC_018719.1"/>
</dbReference>
<sequence length="1151" mass="120181">MYVKVDNLGNPANTLGSAEDPQTPATPFSSTNTRLYIGTGGSGDNSAYPNTSGSAPNQTVERTISLNSVSGLEGGQITFSFGGVQKTVTWDDSTASVSLDRTNYGPGATAYVVVEDQDMNLDPTAVNTFSDTASAPANQNLTNGVDKGSSLTYTETGANTGKFEITYTIGILTTGTSQGRSLTVNDFKNFTASGTTIALGSGTGGSGSPIGSSSASYTVQRVSGGLGAVSSVTYAGELPLTVSDSDRNLNSKAQESLNTKLQVNEPSQTNKREFNLREQSQSSNTFVPAYGQDRIILTWKQNTTEAQGILKLLPGQEATIRYEDDVPSTGGPANTSSITIKPTNTAPTLSADKTTVGRSSVIGLTMNDPELNDDSQIVESYTVTFTGTTAATNVPAFPSTISPFSLKIDKNGAAMTISPNFSVTFTETGPNTGVFTAEVDLSDLAASPALADGDTLKIEVNDILEPGESETADVSLTVGLEKPTVKVDRSTVPVPRLATADDFVTHGIASNSTGSARDNIANTGPVDIVITITDPNRNNSTINEETLGSGTAFTTVTGGNVARQVFSYDGGRLVLTLDAAPGQLFANTAGITMTDALKETGFNTGIFQGTIRVDPSVAGNDDPLWIGAKLKIEYKGLSVASSTDDANAVTVTFTARQAVLSTDTSTVVNGGEVTFTVTDQDSNRDPDTAEKVKIRVAWTGANGNAQNRWLELEETGKDTGVFTETIAVGDDTIDGITFDVESDSEVDVFYYDATPSVSASTNWPALGSTNGRHEKTLQVGAASGSLDLGITGTSVGPSSEIDVTIFDTDVNTNPNTKQIIGQGTGSLITVATDAGIEVQLDAEETTGSSARFVGTIKLQADATPTQAEVAGDDSTEVTIPVSPGDVVSVRYEDQNDENGRRTTISKQFTVVSVDPEITTDKNVYAAGDQMKITLADLDRDRDPDSNDIVNVKATSTSDLVGLSSVQLIETGPNTGVFEGTLTLSAQFSSGSLTVKNGDVITIKYTDDFPADYEERVDAGGTTSKDFVKTVPVGTSGTTKTTTPSKPELKDAQGRPVTQVLAGQQVVLSTTVKNNEAASTPYAAIVEVRDSKGITVFLNWQTGTLQADGTTGIGLSWTPETPGTYTARVFVLSGLTNPQILSETITSTITVS</sequence>
<feature type="region of interest" description="Disordered" evidence="1">
    <location>
        <begin position="1"/>
        <end position="58"/>
    </location>
</feature>
<accession>K0IGS6</accession>
<proteinExistence type="predicted"/>
<reference evidence="2 3" key="1">
    <citation type="journal article" date="2012" name="Environ. Microbiol.">
        <title>The genome of the ammonia-oxidizing Candidatus Nitrososphaera gargensis: insights into metabolic versatility and environmental adaptations.</title>
        <authorList>
            <person name="Spang A."/>
            <person name="Poehlein A."/>
            <person name="Offre P."/>
            <person name="Zumbragel S."/>
            <person name="Haider S."/>
            <person name="Rychlik N."/>
            <person name="Nowka B."/>
            <person name="Schmeisser C."/>
            <person name="Lebedeva E.V."/>
            <person name="Rattei T."/>
            <person name="Bohm C."/>
            <person name="Schmid M."/>
            <person name="Galushko A."/>
            <person name="Hatzenpichler R."/>
            <person name="Weinmaier T."/>
            <person name="Daniel R."/>
            <person name="Schleper C."/>
            <person name="Spieck E."/>
            <person name="Streit W."/>
            <person name="Wagner M."/>
        </authorList>
    </citation>
    <scope>NUCLEOTIDE SEQUENCE [LARGE SCALE GENOMIC DNA]</scope>
    <source>
        <strain evidence="3">Ga9.2</strain>
    </source>
</reference>
<feature type="region of interest" description="Disordered" evidence="1">
    <location>
        <begin position="1033"/>
        <end position="1052"/>
    </location>
</feature>
<organism evidence="2 3">
    <name type="scientific">Nitrososphaera gargensis (strain Ga9.2)</name>
    <dbReference type="NCBI Taxonomy" id="1237085"/>
    <lineage>
        <taxon>Archaea</taxon>
        <taxon>Nitrososphaerota</taxon>
        <taxon>Nitrososphaeria</taxon>
        <taxon>Nitrososphaerales</taxon>
        <taxon>Nitrososphaeraceae</taxon>
        <taxon>Nitrososphaera</taxon>
    </lineage>
</organism>
<protein>
    <submittedName>
        <fullName evidence="2">Uncharacterized protein</fullName>
    </submittedName>
</protein>
<dbReference type="InParanoid" id="K0IGS6"/>